<dbReference type="EMBL" id="BMRB01000002">
    <property type="protein sequence ID" value="GGS33653.1"/>
    <property type="molecule type" value="Genomic_DNA"/>
</dbReference>
<dbReference type="InterPro" id="IPR019198">
    <property type="entry name" value="Beta_propeller_containing"/>
</dbReference>
<reference evidence="2" key="2">
    <citation type="submission" date="2020-09" db="EMBL/GenBank/DDBJ databases">
        <authorList>
            <person name="Sun Q."/>
            <person name="Ohkuma M."/>
        </authorList>
    </citation>
    <scope>NUCLEOTIDE SEQUENCE</scope>
    <source>
        <strain evidence="2">JCM 3276</strain>
    </source>
</reference>
<sequence>MIATAWHIGDTDGDPGPPPPVDLGGKVRLVLFDSCDAALADLKRAGLAKVGPWGLEDSARYRGLGLPAAAEDSAAGSAPEQQKGYSGTTVHEAAADEPDMVKTDGERIVSVVDGKLRVVDVHDRSVAAVVPLAGHASSVLLDGDRALVMFTPEHAESERSGLALVDLAAAKVLRTLTVDGGHLDARMVGSVARVVVRSSPRLEFTYPQGMSEEKAKARNREVIERSTIDDWLPRYTLSPGGSGRLVDCDALSRPAAYVGTSLLSVLTVDLRADLTTADTIAIAADGDTVYGTGTSLYVADDRTPRSVAWASEVARPMAPPGPAKTEVHQFDVADAGAPVYLASGTVDGWLLNQYSLSEHDGRLRVATTTGMTGGWLPAREDAPPSESAVTVLERKDRTLTQVGQVGGLGKTEQIHSVRFLGDKAYVVTFRRTDPLYTIDLSDPAAPRVTGELKITGFSAYLHPIGEGRLLGVGQEATNDGRTTGTQVSLFDITGPAPTRVDQFHQPDSYSPVEHDPHAFLHFPERDLVVLPISDHTGKGGAVLLRITPDAIAEVGRVGNRDDHQMTNRAVIAGGALWTFGYGGALAFDLDSLDRLAWLPFG</sequence>
<accession>A0A918GFY0</accession>
<keyword evidence="3" id="KW-1185">Reference proteome</keyword>
<comment type="caution">
    <text evidence="2">The sequence shown here is derived from an EMBL/GenBank/DDBJ whole genome shotgun (WGS) entry which is preliminary data.</text>
</comment>
<gene>
    <name evidence="2" type="ORF">GCM10010171_29900</name>
</gene>
<feature type="region of interest" description="Disordered" evidence="1">
    <location>
        <begin position="1"/>
        <end position="21"/>
    </location>
</feature>
<dbReference type="Pfam" id="PF09826">
    <property type="entry name" value="Beta_propel"/>
    <property type="match status" value="1"/>
</dbReference>
<evidence type="ECO:0008006" key="4">
    <source>
        <dbReference type="Google" id="ProtNLM"/>
    </source>
</evidence>
<dbReference type="SUPFAM" id="SSF82171">
    <property type="entry name" value="DPP6 N-terminal domain-like"/>
    <property type="match status" value="1"/>
</dbReference>
<evidence type="ECO:0000256" key="1">
    <source>
        <dbReference type="SAM" id="MobiDB-lite"/>
    </source>
</evidence>
<dbReference type="Proteomes" id="UP000660680">
    <property type="component" value="Unassembled WGS sequence"/>
</dbReference>
<dbReference type="AlphaFoldDB" id="A0A918GFY0"/>
<evidence type="ECO:0000313" key="2">
    <source>
        <dbReference type="EMBL" id="GGS33653.1"/>
    </source>
</evidence>
<reference evidence="2" key="1">
    <citation type="journal article" date="2014" name="Int. J. Syst. Evol. Microbiol.">
        <title>Complete genome sequence of Corynebacterium casei LMG S-19264T (=DSM 44701T), isolated from a smear-ripened cheese.</title>
        <authorList>
            <consortium name="US DOE Joint Genome Institute (JGI-PGF)"/>
            <person name="Walter F."/>
            <person name="Albersmeier A."/>
            <person name="Kalinowski J."/>
            <person name="Ruckert C."/>
        </authorList>
    </citation>
    <scope>NUCLEOTIDE SEQUENCE</scope>
    <source>
        <strain evidence="2">JCM 3276</strain>
    </source>
</reference>
<proteinExistence type="predicted"/>
<organism evidence="2 3">
    <name type="scientific">Actinokineospora fastidiosa</name>
    <dbReference type="NCBI Taxonomy" id="1816"/>
    <lineage>
        <taxon>Bacteria</taxon>
        <taxon>Bacillati</taxon>
        <taxon>Actinomycetota</taxon>
        <taxon>Actinomycetes</taxon>
        <taxon>Pseudonocardiales</taxon>
        <taxon>Pseudonocardiaceae</taxon>
        <taxon>Actinokineospora</taxon>
    </lineage>
</organism>
<evidence type="ECO:0000313" key="3">
    <source>
        <dbReference type="Proteomes" id="UP000660680"/>
    </source>
</evidence>
<name>A0A918GFY0_9PSEU</name>
<protein>
    <recommendedName>
        <fullName evidence="4">Beta propeller domain-containing protein</fullName>
    </recommendedName>
</protein>